<dbReference type="EMBL" id="GBRH01245796">
    <property type="protein sequence ID" value="JAD52099.1"/>
    <property type="molecule type" value="Transcribed_RNA"/>
</dbReference>
<feature type="region of interest" description="Disordered" evidence="1">
    <location>
        <begin position="1"/>
        <end position="32"/>
    </location>
</feature>
<evidence type="ECO:0000313" key="2">
    <source>
        <dbReference type="EMBL" id="JAD52099.1"/>
    </source>
</evidence>
<proteinExistence type="predicted"/>
<name>A0A0A9AKB9_ARUDO</name>
<reference evidence="2" key="1">
    <citation type="submission" date="2014-09" db="EMBL/GenBank/DDBJ databases">
        <authorList>
            <person name="Magalhaes I.L.F."/>
            <person name="Oliveira U."/>
            <person name="Santos F.R."/>
            <person name="Vidigal T.H.D.A."/>
            <person name="Brescovit A.D."/>
            <person name="Santos A.J."/>
        </authorList>
    </citation>
    <scope>NUCLEOTIDE SEQUENCE</scope>
    <source>
        <tissue evidence="2">Shoot tissue taken approximately 20 cm above the soil surface</tissue>
    </source>
</reference>
<reference evidence="2" key="2">
    <citation type="journal article" date="2015" name="Data Brief">
        <title>Shoot transcriptome of the giant reed, Arundo donax.</title>
        <authorList>
            <person name="Barrero R.A."/>
            <person name="Guerrero F.D."/>
            <person name="Moolhuijzen P."/>
            <person name="Goolsby J.A."/>
            <person name="Tidwell J."/>
            <person name="Bellgard S.E."/>
            <person name="Bellgard M.I."/>
        </authorList>
    </citation>
    <scope>NUCLEOTIDE SEQUENCE</scope>
    <source>
        <tissue evidence="2">Shoot tissue taken approximately 20 cm above the soil surface</tissue>
    </source>
</reference>
<organism evidence="2">
    <name type="scientific">Arundo donax</name>
    <name type="common">Giant reed</name>
    <name type="synonym">Donax arundinaceus</name>
    <dbReference type="NCBI Taxonomy" id="35708"/>
    <lineage>
        <taxon>Eukaryota</taxon>
        <taxon>Viridiplantae</taxon>
        <taxon>Streptophyta</taxon>
        <taxon>Embryophyta</taxon>
        <taxon>Tracheophyta</taxon>
        <taxon>Spermatophyta</taxon>
        <taxon>Magnoliopsida</taxon>
        <taxon>Liliopsida</taxon>
        <taxon>Poales</taxon>
        <taxon>Poaceae</taxon>
        <taxon>PACMAD clade</taxon>
        <taxon>Arundinoideae</taxon>
        <taxon>Arundineae</taxon>
        <taxon>Arundo</taxon>
    </lineage>
</organism>
<dbReference type="AlphaFoldDB" id="A0A0A9AKB9"/>
<sequence length="32" mass="3421">MSPHCHPTRNCSPFHLMMPPQPTLGASASSSL</sequence>
<evidence type="ECO:0000256" key="1">
    <source>
        <dbReference type="SAM" id="MobiDB-lite"/>
    </source>
</evidence>
<protein>
    <submittedName>
        <fullName evidence="2">Uncharacterized protein</fullName>
    </submittedName>
</protein>
<accession>A0A0A9AKB9</accession>